<evidence type="ECO:0000313" key="1">
    <source>
        <dbReference type="EMBL" id="VVV00691.1"/>
    </source>
</evidence>
<dbReference type="Proteomes" id="UP000356253">
    <property type="component" value="Unassembled WGS sequence"/>
</dbReference>
<keyword evidence="2" id="KW-1185">Reference proteome</keyword>
<gene>
    <name evidence="1" type="primary">nhaX</name>
    <name evidence="1" type="ORF">FVB9532_01965</name>
</gene>
<proteinExistence type="predicted"/>
<name>A0AC61Y859_9FLAO</name>
<protein>
    <submittedName>
        <fullName evidence="1">Stress response protein NhaX</fullName>
    </submittedName>
</protein>
<reference evidence="1" key="1">
    <citation type="submission" date="2019-09" db="EMBL/GenBank/DDBJ databases">
        <authorList>
            <person name="Rodrigo-Torres L."/>
            <person name="Arahal R. D."/>
            <person name="Lucena T."/>
        </authorList>
    </citation>
    <scope>NUCLEOTIDE SEQUENCE</scope>
    <source>
        <strain evidence="1">ISS653</strain>
    </source>
</reference>
<organism evidence="1 2">
    <name type="scientific">Mesonia oceanica</name>
    <dbReference type="NCBI Taxonomy" id="2687242"/>
    <lineage>
        <taxon>Bacteria</taxon>
        <taxon>Pseudomonadati</taxon>
        <taxon>Bacteroidota</taxon>
        <taxon>Flavobacteriia</taxon>
        <taxon>Flavobacteriales</taxon>
        <taxon>Flavobacteriaceae</taxon>
        <taxon>Mesonia</taxon>
    </lineage>
</organism>
<evidence type="ECO:0000313" key="2">
    <source>
        <dbReference type="Proteomes" id="UP000356253"/>
    </source>
</evidence>
<sequence length="288" mass="32102">MKTIIVPTDFSETANYALEVAVQLSKKYDSKLIVLHLLEIPDHVIDDKYSTNDVANLTTPNNPPAALFYMKLAQKNFEKTRNLDFMQGVAFEEAVQNHLNFKEIGITAQKHNADLIVMGSHGATGIKEFFVGSNTEKVVRHSEIPVMVIKKRMEKFNPTSFAFASDLNTEGASALKQAKEVAQQFNTNFSIIHINDYNDSAVASEKMKEQYHELLEAAGINSADAPLLVHNDDDVENGLHNAITKNNIELLGIATHGRKGLAHLFNENISEELINHLSLPIITFKMND</sequence>
<dbReference type="EMBL" id="CABVMM010000007">
    <property type="protein sequence ID" value="VVV00691.1"/>
    <property type="molecule type" value="Genomic_DNA"/>
</dbReference>
<comment type="caution">
    <text evidence="1">The sequence shown here is derived from an EMBL/GenBank/DDBJ whole genome shotgun (WGS) entry which is preliminary data.</text>
</comment>
<accession>A0AC61Y859</accession>